<gene>
    <name evidence="1" type="ORF">NM208_g6611</name>
</gene>
<comment type="caution">
    <text evidence="1">The sequence shown here is derived from an EMBL/GenBank/DDBJ whole genome shotgun (WGS) entry which is preliminary data.</text>
</comment>
<name>A0ACC1SCD0_9HYPO</name>
<keyword evidence="2" id="KW-1185">Reference proteome</keyword>
<dbReference type="Proteomes" id="UP001148629">
    <property type="component" value="Unassembled WGS sequence"/>
</dbReference>
<accession>A0ACC1SCD0</accession>
<dbReference type="EMBL" id="JANRMS010000625">
    <property type="protein sequence ID" value="KAJ3536698.1"/>
    <property type="molecule type" value="Genomic_DNA"/>
</dbReference>
<protein>
    <submittedName>
        <fullName evidence="1">Uncharacterized protein</fullName>
    </submittedName>
</protein>
<reference evidence="1" key="1">
    <citation type="submission" date="2022-08" db="EMBL/GenBank/DDBJ databases">
        <title>Genome Sequence of Fusarium decemcellulare.</title>
        <authorList>
            <person name="Buettner E."/>
        </authorList>
    </citation>
    <scope>NUCLEOTIDE SEQUENCE</scope>
    <source>
        <strain evidence="1">Babe19</strain>
    </source>
</reference>
<proteinExistence type="predicted"/>
<evidence type="ECO:0000313" key="1">
    <source>
        <dbReference type="EMBL" id="KAJ3536698.1"/>
    </source>
</evidence>
<evidence type="ECO:0000313" key="2">
    <source>
        <dbReference type="Proteomes" id="UP001148629"/>
    </source>
</evidence>
<organism evidence="1 2">
    <name type="scientific">Fusarium decemcellulare</name>
    <dbReference type="NCBI Taxonomy" id="57161"/>
    <lineage>
        <taxon>Eukaryota</taxon>
        <taxon>Fungi</taxon>
        <taxon>Dikarya</taxon>
        <taxon>Ascomycota</taxon>
        <taxon>Pezizomycotina</taxon>
        <taxon>Sordariomycetes</taxon>
        <taxon>Hypocreomycetidae</taxon>
        <taxon>Hypocreales</taxon>
        <taxon>Nectriaceae</taxon>
        <taxon>Fusarium</taxon>
        <taxon>Fusarium decemcellulare species complex</taxon>
    </lineage>
</organism>
<sequence length="197" mass="21446">MFARLETDAINQHSSAVVSEALLLQPVGPDLASECCAHDLSFPFVVACSLQPLSPWPENDSGAAIFGARLHSLGRDPLLLTWKRTGSAPAVLRTQAVLAYLASLGATAWHSLVPSTEHQHSLSPKLFTPRHRVKVQQPAYRQSRAFSPSPHPTPSTTSTLFSRSASALAVIPVLHLPNPRSTTLLKLHHRNHGQRRV</sequence>